<sequence>MKKTATIFAAIALSAASLASARGVDLPEWNHANDSNRPLANLQEVHYPGVKPTAKKDDRIKFTATNHVAPESDAYQSLGRNESR</sequence>
<dbReference type="EMBL" id="MTAC01000012">
    <property type="protein sequence ID" value="OSI35061.1"/>
    <property type="molecule type" value="Genomic_DNA"/>
</dbReference>
<proteinExistence type="predicted"/>
<evidence type="ECO:0000313" key="6">
    <source>
        <dbReference type="Proteomes" id="UP000193346"/>
    </source>
</evidence>
<dbReference type="RefSeq" id="WP_085358613.1">
    <property type="nucleotide sequence ID" value="NZ_CP091509.1"/>
</dbReference>
<accession>A0A1X3DK64</accession>
<comment type="caution">
    <text evidence="3">The sequence shown here is derived from an EMBL/GenBank/DDBJ whole genome shotgun (WGS) entry which is preliminary data.</text>
</comment>
<evidence type="ECO:0000256" key="1">
    <source>
        <dbReference type="SAM" id="MobiDB-lite"/>
    </source>
</evidence>
<dbReference type="AlphaFoldDB" id="A0A1X3DK64"/>
<feature type="region of interest" description="Disordered" evidence="1">
    <location>
        <begin position="64"/>
        <end position="84"/>
    </location>
</feature>
<dbReference type="Proteomes" id="UP000193303">
    <property type="component" value="Unassembled WGS sequence"/>
</dbReference>
<reference evidence="3 6" key="2">
    <citation type="submission" date="2017-01" db="EMBL/GenBank/DDBJ databases">
        <authorList>
            <person name="Wolfgang W.J."/>
            <person name="Cole J."/>
            <person name="Wroblewski D."/>
            <person name="Mcginnis J."/>
            <person name="Musser K.A."/>
        </authorList>
    </citation>
    <scope>NUCLEOTIDE SEQUENCE</scope>
    <source>
        <strain evidence="3">124861</strain>
        <strain evidence="4 6">93087</strain>
    </source>
</reference>
<organism evidence="3 5">
    <name type="scientific">Neisseria dumasiana</name>
    <dbReference type="NCBI Taxonomy" id="1931275"/>
    <lineage>
        <taxon>Bacteria</taxon>
        <taxon>Pseudomonadati</taxon>
        <taxon>Pseudomonadota</taxon>
        <taxon>Betaproteobacteria</taxon>
        <taxon>Neisseriales</taxon>
        <taxon>Neisseriaceae</taxon>
        <taxon>Neisseria</taxon>
    </lineage>
</organism>
<evidence type="ECO:0000313" key="5">
    <source>
        <dbReference type="Proteomes" id="UP000193303"/>
    </source>
</evidence>
<feature type="signal peptide" evidence="2">
    <location>
        <begin position="1"/>
        <end position="21"/>
    </location>
</feature>
<evidence type="ECO:0000313" key="3">
    <source>
        <dbReference type="EMBL" id="OSI23602.1"/>
    </source>
</evidence>
<dbReference type="OrthoDB" id="8606029at2"/>
<keyword evidence="2" id="KW-0732">Signal</keyword>
<evidence type="ECO:0000256" key="2">
    <source>
        <dbReference type="SAM" id="SignalP"/>
    </source>
</evidence>
<name>A0A1X3DK64_9NEIS</name>
<feature type="chain" id="PRO_5012552726" evidence="2">
    <location>
        <begin position="22"/>
        <end position="84"/>
    </location>
</feature>
<dbReference type="EMBL" id="MTAB01000006">
    <property type="protein sequence ID" value="OSI23602.1"/>
    <property type="molecule type" value="Genomic_DNA"/>
</dbReference>
<keyword evidence="6" id="KW-1185">Reference proteome</keyword>
<gene>
    <name evidence="3" type="ORF">BV912_04135</name>
    <name evidence="4" type="ORF">BV913_06055</name>
</gene>
<reference evidence="5" key="1">
    <citation type="submission" date="2017-01" db="EMBL/GenBank/DDBJ databases">
        <authorList>
            <person name="Mah S.A."/>
            <person name="Swanson W.J."/>
            <person name="Moy G.W."/>
            <person name="Vacquier V.D."/>
        </authorList>
    </citation>
    <scope>NUCLEOTIDE SEQUENCE [LARGE SCALE GENOMIC DNA]</scope>
    <source>
        <strain evidence="5">124861</strain>
    </source>
</reference>
<dbReference type="Proteomes" id="UP000193346">
    <property type="component" value="Unassembled WGS sequence"/>
</dbReference>
<feature type="compositionally biased region" description="Polar residues" evidence="1">
    <location>
        <begin position="74"/>
        <end position="84"/>
    </location>
</feature>
<evidence type="ECO:0000313" key="4">
    <source>
        <dbReference type="EMBL" id="OSI35061.1"/>
    </source>
</evidence>
<protein>
    <submittedName>
        <fullName evidence="3">Uncharacterized protein</fullName>
    </submittedName>
</protein>